<dbReference type="InterPro" id="IPR036508">
    <property type="entry name" value="Chitin-bd_dom_sf"/>
</dbReference>
<feature type="compositionally biased region" description="Polar residues" evidence="1">
    <location>
        <begin position="910"/>
        <end position="924"/>
    </location>
</feature>
<dbReference type="Pfam" id="PF01607">
    <property type="entry name" value="CBM_14"/>
    <property type="match status" value="1"/>
</dbReference>
<feature type="region of interest" description="Disordered" evidence="1">
    <location>
        <begin position="1316"/>
        <end position="1335"/>
    </location>
</feature>
<feature type="compositionally biased region" description="Low complexity" evidence="1">
    <location>
        <begin position="1522"/>
        <end position="1543"/>
    </location>
</feature>
<feature type="compositionally biased region" description="Polar residues" evidence="1">
    <location>
        <begin position="176"/>
        <end position="215"/>
    </location>
</feature>
<feature type="region of interest" description="Disordered" evidence="1">
    <location>
        <begin position="1519"/>
        <end position="1543"/>
    </location>
</feature>
<evidence type="ECO:0000256" key="1">
    <source>
        <dbReference type="SAM" id="MobiDB-lite"/>
    </source>
</evidence>
<dbReference type="PANTHER" id="PTHR22933">
    <property type="entry name" value="FI18007P1-RELATED"/>
    <property type="match status" value="1"/>
</dbReference>
<dbReference type="PROSITE" id="PS50940">
    <property type="entry name" value="CHIT_BIND_II"/>
    <property type="match status" value="1"/>
</dbReference>
<name>A0ABN7AL60_9HEMI</name>
<feature type="region of interest" description="Disordered" evidence="1">
    <location>
        <begin position="1029"/>
        <end position="1064"/>
    </location>
</feature>
<evidence type="ECO:0000313" key="4">
    <source>
        <dbReference type="Proteomes" id="UP001307889"/>
    </source>
</evidence>
<feature type="compositionally biased region" description="Low complexity" evidence="1">
    <location>
        <begin position="384"/>
        <end position="395"/>
    </location>
</feature>
<feature type="compositionally biased region" description="Polar residues" evidence="1">
    <location>
        <begin position="618"/>
        <end position="634"/>
    </location>
</feature>
<dbReference type="InterPro" id="IPR002557">
    <property type="entry name" value="Chitin-bd_dom"/>
</dbReference>
<dbReference type="PANTHER" id="PTHR22933:SF42">
    <property type="entry name" value="FI18455P1-RELATED"/>
    <property type="match status" value="1"/>
</dbReference>
<feature type="compositionally biased region" description="Polar residues" evidence="1">
    <location>
        <begin position="1131"/>
        <end position="1143"/>
    </location>
</feature>
<keyword evidence="4" id="KW-1185">Reference proteome</keyword>
<feature type="compositionally biased region" description="Polar residues" evidence="1">
    <location>
        <begin position="1030"/>
        <end position="1041"/>
    </location>
</feature>
<feature type="compositionally biased region" description="Polar residues" evidence="1">
    <location>
        <begin position="490"/>
        <end position="513"/>
    </location>
</feature>
<feature type="region of interest" description="Disordered" evidence="1">
    <location>
        <begin position="106"/>
        <end position="129"/>
    </location>
</feature>
<feature type="compositionally biased region" description="Basic and acidic residues" evidence="1">
    <location>
        <begin position="120"/>
        <end position="129"/>
    </location>
</feature>
<dbReference type="EMBL" id="AP028912">
    <property type="protein sequence ID" value="BES92949.1"/>
    <property type="molecule type" value="Genomic_DNA"/>
</dbReference>
<gene>
    <name evidence="3" type="ORF">NTJ_05757</name>
</gene>
<feature type="region of interest" description="Disordered" evidence="1">
    <location>
        <begin position="886"/>
        <end position="924"/>
    </location>
</feature>
<dbReference type="Gene3D" id="2.170.140.10">
    <property type="entry name" value="Chitin binding domain"/>
    <property type="match status" value="1"/>
</dbReference>
<feature type="compositionally biased region" description="Low complexity" evidence="1">
    <location>
        <begin position="108"/>
        <end position="119"/>
    </location>
</feature>
<dbReference type="Proteomes" id="UP001307889">
    <property type="component" value="Chromosome 4"/>
</dbReference>
<organism evidence="3 4">
    <name type="scientific">Nesidiocoris tenuis</name>
    <dbReference type="NCBI Taxonomy" id="355587"/>
    <lineage>
        <taxon>Eukaryota</taxon>
        <taxon>Metazoa</taxon>
        <taxon>Ecdysozoa</taxon>
        <taxon>Arthropoda</taxon>
        <taxon>Hexapoda</taxon>
        <taxon>Insecta</taxon>
        <taxon>Pterygota</taxon>
        <taxon>Neoptera</taxon>
        <taxon>Paraneoptera</taxon>
        <taxon>Hemiptera</taxon>
        <taxon>Heteroptera</taxon>
        <taxon>Panheteroptera</taxon>
        <taxon>Cimicomorpha</taxon>
        <taxon>Miridae</taxon>
        <taxon>Dicyphina</taxon>
        <taxon>Nesidiocoris</taxon>
    </lineage>
</organism>
<sequence length="1576" mass="172774">MGRPGVDFPVLPQIPRTDFSCRKVKKSGYYADLETGCQVFHICDGGRKISFLCPNGTIFRQSHLICDWWFRVDCERSVEQYDESAEQLAHDQMVYKKRAEEIERAMKTVSTTESSSTGTDSRRQQNERRNEKLVAAQYSNNQIVENFDNRGDSSRSAANYYGNNDPVASPLKQDPPQFTNNVQQPTETPRNEQKSTPFILQVTTRPPSDQQNYQGIPSDAQYGNKLENQNSNLNVPVASHNYQQLPTNDFNNPPNYQTSGAGNTNYKFSYTVNTPSKSRLPSASQTKQDFTNNQVFSQQSSAPVEKERQIPAETASFASNRHRYNQFDQTYYQNTYVATPSTTSTENYQSTNSGNGNKGPSASTSYTAQPSAHSTKSAQSSRKTTTTPQTQNFNTGPSILNTFAAQANQNNFGDKNQNAGKAANPDNGKSRRKLQNSFFQQYNPNVAQFGRNPPNSRGSFNQVKTMSSVISSLPTTVTVPSSSQVYNSHMQPYTSFNPNSNQAGNNQYTNAQGTFSTWPSTPSSAASTLPSSSPGQEYFQEVSSSQQASNSYYNGLTTGRGSQLRDENKYFASSTVKPYRSKPIFNVKIRPNKDYSLLELHRQNPTNTPATQLEHGSATASGYSPTSSPQYETTGPARTTLTLLQSPALLNSASQTFAGYETVSSFSPTSSATDLRSTTPAHKYATVNITGTPEEIRPEIVNGLMDPGIRPTSANALLTFANYYNSAETKDGELDEYRTTLYPHVSDVVLNLGSTGKEEYTYSTVKPITSTNGNDLPAELSENTKDSYSFLFSDKKEQYSQNNYDLTPKESGSIIPNLNKASHKQFAKEFLRNKQKTTETSTARPETTTHKLRDSAELRELAQVFSRALSAYLEDPETFKEILAQVRPTEPNPSDLTTPSPDDEVLDFSDASQTRTGTTEPPVTPLITSNDVTGDVSIGDINNLVHSKDRSEIDTSYETNSISPSSIHSIIANIEFTTQAPPTVLPELSSAASAASSDYYTKLGSAEDTSYFPTAGGVDDDSRPRYGGFHNNTRRLPQNYSPYGADLKRNTTQNPGPLRKNSIKPFLTTVPSYTTTTSPTPDYTTILPPQQASSILPGAQQVNNLIASHKALYETSAQFSSSSEEDKDGTASGSNEKLLQTSGSQSLVSSQNYAAFAENFNKNGLKQFGKDAFGGYVPSAVVGEPSAISNDFFKADLLPYFGQEPPFETFSQPAAFQTQTPHFGDRIVNFSNMRDAQTYVDNLAGQNPNSFTQGSNQYRGANVISDRMGYDVTAAGTESTASPTAAWTVSPYETTQFVSSSSNVEVTPELSSTTVVKPTTYHPHHSSQEPTTTVDPTQFETTTATWQDTTTTEEPAVYQTTTLAPDQQEESSMMQAKANEMFGMLNETASTMLMHVMSMAENNMTLRRLVLLLVNDPNKQKTDEQSRISLINALLTHENEIEEYTTQAPQATTTASKRKVLKTMRALGSGRSLKLQRGLDNETAVHGTHSIRNVTEDLNKANAAKLYIPSRPAAIRSERLQASSTTTVSSSSSSSVSSSSSAAATALPVTTTLPYDSDARALELLKTLYNLAAKWG</sequence>
<feature type="compositionally biased region" description="Low complexity" evidence="1">
    <location>
        <begin position="514"/>
        <end position="534"/>
    </location>
</feature>
<evidence type="ECO:0000259" key="2">
    <source>
        <dbReference type="PROSITE" id="PS50940"/>
    </source>
</evidence>
<evidence type="ECO:0000313" key="3">
    <source>
        <dbReference type="EMBL" id="BES92949.1"/>
    </source>
</evidence>
<dbReference type="SUPFAM" id="SSF57625">
    <property type="entry name" value="Invertebrate chitin-binding proteins"/>
    <property type="match status" value="1"/>
</dbReference>
<feature type="domain" description="Chitin-binding type-2" evidence="2">
    <location>
        <begin position="18"/>
        <end position="76"/>
    </location>
</feature>
<dbReference type="InterPro" id="IPR052976">
    <property type="entry name" value="Scoloptoxin-like"/>
</dbReference>
<feature type="region of interest" description="Disordered" evidence="1">
    <location>
        <begin position="295"/>
        <end position="321"/>
    </location>
</feature>
<proteinExistence type="predicted"/>
<feature type="region of interest" description="Disordered" evidence="1">
    <location>
        <begin position="490"/>
        <end position="547"/>
    </location>
</feature>
<dbReference type="SMART" id="SM00494">
    <property type="entry name" value="ChtBD2"/>
    <property type="match status" value="1"/>
</dbReference>
<accession>A0ABN7AL60</accession>
<feature type="region of interest" description="Disordered" evidence="1">
    <location>
        <begin position="1117"/>
        <end position="1143"/>
    </location>
</feature>
<protein>
    <recommendedName>
        <fullName evidence="2">Chitin-binding type-2 domain-containing protein</fullName>
    </recommendedName>
</protein>
<feature type="region of interest" description="Disordered" evidence="1">
    <location>
        <begin position="606"/>
        <end position="634"/>
    </location>
</feature>
<feature type="region of interest" description="Disordered" evidence="1">
    <location>
        <begin position="410"/>
        <end position="431"/>
    </location>
</feature>
<reference evidence="3 4" key="1">
    <citation type="submission" date="2023-09" db="EMBL/GenBank/DDBJ databases">
        <title>Nesidiocoris tenuis whole genome shotgun sequence.</title>
        <authorList>
            <person name="Shibata T."/>
            <person name="Shimoda M."/>
            <person name="Kobayashi T."/>
            <person name="Uehara T."/>
        </authorList>
    </citation>
    <scope>NUCLEOTIDE SEQUENCE [LARGE SCALE GENOMIC DNA]</scope>
    <source>
        <strain evidence="3 4">Japan</strain>
    </source>
</reference>
<feature type="region of interest" description="Disordered" evidence="1">
    <location>
        <begin position="146"/>
        <end position="231"/>
    </location>
</feature>
<feature type="region of interest" description="Disordered" evidence="1">
    <location>
        <begin position="341"/>
        <end position="397"/>
    </location>
</feature>
<feature type="compositionally biased region" description="Polar residues" evidence="1">
    <location>
        <begin position="341"/>
        <end position="383"/>
    </location>
</feature>